<gene>
    <name evidence="1" type="ORF">SNE25_17015</name>
</gene>
<keyword evidence="2" id="KW-1185">Reference proteome</keyword>
<proteinExistence type="predicted"/>
<name>A0ABZ0TCS5_9SPHI</name>
<dbReference type="EMBL" id="CP139558">
    <property type="protein sequence ID" value="WPU91022.1"/>
    <property type="molecule type" value="Genomic_DNA"/>
</dbReference>
<organism evidence="1 2">
    <name type="scientific">Mucilaginibacter sabulilitoris</name>
    <dbReference type="NCBI Taxonomy" id="1173583"/>
    <lineage>
        <taxon>Bacteria</taxon>
        <taxon>Pseudomonadati</taxon>
        <taxon>Bacteroidota</taxon>
        <taxon>Sphingobacteriia</taxon>
        <taxon>Sphingobacteriales</taxon>
        <taxon>Sphingobacteriaceae</taxon>
        <taxon>Mucilaginibacter</taxon>
    </lineage>
</organism>
<sequence length="73" mass="8426">MTVEVFKTNVSTRRYANVLLNQIHKTFTKYHANFDLDDCDKILRIQCSTGAIRSRALIMFLKDFGCNAEILPD</sequence>
<reference evidence="1 2" key="1">
    <citation type="submission" date="2023-11" db="EMBL/GenBank/DDBJ databases">
        <title>Analysis of the Genomes of Mucilaginibacter gossypii cycad 4 and M. sabulilitoris SNA2: microbes with the potential for plant growth promotion.</title>
        <authorList>
            <person name="Hirsch A.M."/>
            <person name="Humm E."/>
            <person name="Rubbi M."/>
            <person name="Del Vecchio G."/>
            <person name="Ha S.M."/>
            <person name="Pellegrini M."/>
            <person name="Gunsalus R.P."/>
        </authorList>
    </citation>
    <scope>NUCLEOTIDE SEQUENCE [LARGE SCALE GENOMIC DNA]</scope>
    <source>
        <strain evidence="1 2">SNA2</strain>
    </source>
</reference>
<evidence type="ECO:0000313" key="1">
    <source>
        <dbReference type="EMBL" id="WPU91022.1"/>
    </source>
</evidence>
<evidence type="ECO:0000313" key="2">
    <source>
        <dbReference type="Proteomes" id="UP001324380"/>
    </source>
</evidence>
<accession>A0ABZ0TCS5</accession>
<dbReference type="Proteomes" id="UP001324380">
    <property type="component" value="Chromosome"/>
</dbReference>
<dbReference type="RefSeq" id="WP_321560191.1">
    <property type="nucleotide sequence ID" value="NZ_CP139558.1"/>
</dbReference>
<protein>
    <submittedName>
        <fullName evidence="1">Uncharacterized protein</fullName>
    </submittedName>
</protein>